<name>A0A7D5VB40_9NEIS</name>
<sequence>MAIQLLSLGVIGVRLLDRILTAKAIYPEELADQIVDEINQYLGRAPETEKAMLFNLACEVHEALADRYGRVDSAQVRLDISQMMGLLVYRAKMSASQGR</sequence>
<dbReference type="Proteomes" id="UP000510822">
    <property type="component" value="Chromosome"/>
</dbReference>
<dbReference type="AlphaFoldDB" id="A0A7D5VB40"/>
<evidence type="ECO:0000313" key="1">
    <source>
        <dbReference type="EMBL" id="QLI82535.1"/>
    </source>
</evidence>
<protein>
    <submittedName>
        <fullName evidence="1">Uncharacterized protein</fullName>
    </submittedName>
</protein>
<evidence type="ECO:0000313" key="2">
    <source>
        <dbReference type="Proteomes" id="UP000510822"/>
    </source>
</evidence>
<keyword evidence="2" id="KW-1185">Reference proteome</keyword>
<accession>A0A7D5VB40</accession>
<reference evidence="1 2" key="1">
    <citation type="journal article" date="2016" name="Int. J. Syst. Evol. Microbiol.">
        <title>Chitinibacter fontanus sp. nov., isolated from a spring.</title>
        <authorList>
            <person name="Sheu S.Y."/>
            <person name="Li Y.S."/>
            <person name="Young C.C."/>
            <person name="Chen W.M."/>
        </authorList>
    </citation>
    <scope>NUCLEOTIDE SEQUENCE [LARGE SCALE GENOMIC DNA]</scope>
    <source>
        <strain evidence="1 2">STM-7</strain>
    </source>
</reference>
<dbReference type="EMBL" id="CP058952">
    <property type="protein sequence ID" value="QLI82535.1"/>
    <property type="molecule type" value="Genomic_DNA"/>
</dbReference>
<dbReference type="KEGG" id="cfon:HZU75_13920"/>
<gene>
    <name evidence="1" type="ORF">HZU75_13920</name>
</gene>
<organism evidence="1 2">
    <name type="scientific">Chitinibacter fontanus</name>
    <dbReference type="NCBI Taxonomy" id="1737446"/>
    <lineage>
        <taxon>Bacteria</taxon>
        <taxon>Pseudomonadati</taxon>
        <taxon>Pseudomonadota</taxon>
        <taxon>Betaproteobacteria</taxon>
        <taxon>Neisseriales</taxon>
        <taxon>Chitinibacteraceae</taxon>
        <taxon>Chitinibacter</taxon>
    </lineage>
</organism>
<dbReference type="RefSeq" id="WP_180306613.1">
    <property type="nucleotide sequence ID" value="NZ_CP058952.1"/>
</dbReference>
<proteinExistence type="predicted"/>